<keyword evidence="9" id="KW-1185">Reference proteome</keyword>
<dbReference type="EMBL" id="NSJZ01000002">
    <property type="protein sequence ID" value="PAU98449.1"/>
    <property type="molecule type" value="Genomic_DNA"/>
</dbReference>
<keyword evidence="2" id="KW-0805">Transcription regulation</keyword>
<keyword evidence="5" id="KW-0804">Transcription</keyword>
<evidence type="ECO:0000256" key="5">
    <source>
        <dbReference type="ARBA" id="ARBA00023163"/>
    </source>
</evidence>
<dbReference type="SUPFAM" id="SSF53850">
    <property type="entry name" value="Periplasmic binding protein-like II"/>
    <property type="match status" value="1"/>
</dbReference>
<evidence type="ECO:0000313" key="9">
    <source>
        <dbReference type="Proteomes" id="UP000218023"/>
    </source>
</evidence>
<dbReference type="CDD" id="cd08433">
    <property type="entry name" value="PBP2_Nac"/>
    <property type="match status" value="1"/>
</dbReference>
<evidence type="ECO:0000256" key="6">
    <source>
        <dbReference type="SAM" id="MobiDB-lite"/>
    </source>
</evidence>
<dbReference type="Gene3D" id="1.10.10.10">
    <property type="entry name" value="Winged helix-like DNA-binding domain superfamily/Winged helix DNA-binding domain"/>
    <property type="match status" value="1"/>
</dbReference>
<comment type="caution">
    <text evidence="8">The sequence shown here is derived from an EMBL/GenBank/DDBJ whole genome shotgun (WGS) entry which is preliminary data.</text>
</comment>
<dbReference type="Pfam" id="PF00126">
    <property type="entry name" value="HTH_1"/>
    <property type="match status" value="1"/>
</dbReference>
<evidence type="ECO:0000313" key="8">
    <source>
        <dbReference type="EMBL" id="PAU98449.1"/>
    </source>
</evidence>
<name>A0A2A2GND9_9RHOB</name>
<dbReference type="PANTHER" id="PTHR30293:SF0">
    <property type="entry name" value="NITROGEN ASSIMILATION REGULATORY PROTEIN NAC"/>
    <property type="match status" value="1"/>
</dbReference>
<gene>
    <name evidence="8" type="ORF">CK240_04560</name>
</gene>
<dbReference type="InterPro" id="IPR000847">
    <property type="entry name" value="LysR_HTH_N"/>
</dbReference>
<feature type="domain" description="HTH lysR-type" evidence="7">
    <location>
        <begin position="2"/>
        <end position="59"/>
    </location>
</feature>
<sequence>MLDIRQLRYFVAIVEQGSFSRAANFLHVAQPALSLHVRNMEADMGTPLLVRVPRGVEPTEAGAILMRHARIILDQLTVAEEEIRGHDNDPSGEVRLGLPGTIGQIVAVPLITAARTRYPKIKLRIAEAMSGFILEWMRDERIDLAVLYGQADRHGISTEQLLDEDLLFFGPTGGLRPEPMPEPGSALPFATVAQMPLILPGRGHGLRDLLTRVAESAGTAMNTVIDVDSYGNIKSLVAEGFGYSILPENAINAEIREGRLQRWIIEAPCLTRSIHLARSGRRPMTKAAGVIHDLVRETLLDLARSGRWIGARISAPDGAAHRNEEGAPGNTGPGDAGLPVALGPAVRRTAVVSSRRRQP</sequence>
<evidence type="ECO:0000256" key="3">
    <source>
        <dbReference type="ARBA" id="ARBA00023125"/>
    </source>
</evidence>
<dbReference type="InterPro" id="IPR036390">
    <property type="entry name" value="WH_DNA-bd_sf"/>
</dbReference>
<dbReference type="InterPro" id="IPR036388">
    <property type="entry name" value="WH-like_DNA-bd_sf"/>
</dbReference>
<feature type="region of interest" description="Disordered" evidence="6">
    <location>
        <begin position="318"/>
        <end position="341"/>
    </location>
</feature>
<dbReference type="AlphaFoldDB" id="A0A2A2GND9"/>
<dbReference type="SUPFAM" id="SSF46785">
    <property type="entry name" value="Winged helix' DNA-binding domain"/>
    <property type="match status" value="1"/>
</dbReference>
<organism evidence="8 9">
    <name type="scientific">Paracoccus salipaludis</name>
    <dbReference type="NCBI Taxonomy" id="2032623"/>
    <lineage>
        <taxon>Bacteria</taxon>
        <taxon>Pseudomonadati</taxon>
        <taxon>Pseudomonadota</taxon>
        <taxon>Alphaproteobacteria</taxon>
        <taxon>Rhodobacterales</taxon>
        <taxon>Paracoccaceae</taxon>
        <taxon>Paracoccus</taxon>
    </lineage>
</organism>
<dbReference type="Gene3D" id="3.40.190.10">
    <property type="entry name" value="Periplasmic binding protein-like II"/>
    <property type="match status" value="2"/>
</dbReference>
<proteinExistence type="inferred from homology"/>
<evidence type="ECO:0000256" key="2">
    <source>
        <dbReference type="ARBA" id="ARBA00023015"/>
    </source>
</evidence>
<accession>A0A2A2GND9</accession>
<keyword evidence="3" id="KW-0238">DNA-binding</keyword>
<dbReference type="GO" id="GO:2000142">
    <property type="term" value="P:regulation of DNA-templated transcription initiation"/>
    <property type="evidence" value="ECO:0007669"/>
    <property type="project" value="TreeGrafter"/>
</dbReference>
<dbReference type="GO" id="GO:0003700">
    <property type="term" value="F:DNA-binding transcription factor activity"/>
    <property type="evidence" value="ECO:0007669"/>
    <property type="project" value="InterPro"/>
</dbReference>
<dbReference type="PRINTS" id="PR00039">
    <property type="entry name" value="HTHLYSR"/>
</dbReference>
<dbReference type="FunFam" id="1.10.10.10:FF:000001">
    <property type="entry name" value="LysR family transcriptional regulator"/>
    <property type="match status" value="1"/>
</dbReference>
<reference evidence="8 9" key="1">
    <citation type="submission" date="2017-09" db="EMBL/GenBank/DDBJ databases">
        <title>Paracoccus alkalisoli sp. nov., isolated from saline alkaline soil.</title>
        <authorList>
            <person name="Dong X."/>
            <person name="Zhang G."/>
        </authorList>
    </citation>
    <scope>NUCLEOTIDE SEQUENCE [LARGE SCALE GENOMIC DNA]</scope>
    <source>
        <strain evidence="8 9">WN007</strain>
    </source>
</reference>
<protein>
    <submittedName>
        <fullName evidence="8">LysR family transcriptional regulator</fullName>
    </submittedName>
</protein>
<dbReference type="PANTHER" id="PTHR30293">
    <property type="entry name" value="TRANSCRIPTIONAL REGULATORY PROTEIN NAC-RELATED"/>
    <property type="match status" value="1"/>
</dbReference>
<evidence type="ECO:0000259" key="7">
    <source>
        <dbReference type="PROSITE" id="PS50931"/>
    </source>
</evidence>
<dbReference type="GO" id="GO:0003677">
    <property type="term" value="F:DNA binding"/>
    <property type="evidence" value="ECO:0007669"/>
    <property type="project" value="UniProtKB-KW"/>
</dbReference>
<comment type="similarity">
    <text evidence="1">Belongs to the LysR transcriptional regulatory family.</text>
</comment>
<keyword evidence="4" id="KW-0010">Activator</keyword>
<dbReference type="Pfam" id="PF03466">
    <property type="entry name" value="LysR_substrate"/>
    <property type="match status" value="1"/>
</dbReference>
<dbReference type="OrthoDB" id="8479357at2"/>
<dbReference type="RefSeq" id="WP_095639131.1">
    <property type="nucleotide sequence ID" value="NZ_NSJZ01000002.1"/>
</dbReference>
<dbReference type="PROSITE" id="PS50931">
    <property type="entry name" value="HTH_LYSR"/>
    <property type="match status" value="1"/>
</dbReference>
<evidence type="ECO:0000256" key="4">
    <source>
        <dbReference type="ARBA" id="ARBA00023159"/>
    </source>
</evidence>
<dbReference type="InterPro" id="IPR005119">
    <property type="entry name" value="LysR_subst-bd"/>
</dbReference>
<evidence type="ECO:0000256" key="1">
    <source>
        <dbReference type="ARBA" id="ARBA00009437"/>
    </source>
</evidence>
<dbReference type="Proteomes" id="UP000218023">
    <property type="component" value="Unassembled WGS sequence"/>
</dbReference>